<feature type="compositionally biased region" description="Basic residues" evidence="1">
    <location>
        <begin position="14"/>
        <end position="24"/>
    </location>
</feature>
<evidence type="ECO:0000313" key="3">
    <source>
        <dbReference type="Proteomes" id="UP000450000"/>
    </source>
</evidence>
<feature type="compositionally biased region" description="Basic residues" evidence="1">
    <location>
        <begin position="121"/>
        <end position="130"/>
    </location>
</feature>
<accession>A0A6N7KSQ2</accession>
<feature type="compositionally biased region" description="Basic and acidic residues" evidence="1">
    <location>
        <begin position="93"/>
        <end position="103"/>
    </location>
</feature>
<evidence type="ECO:0000256" key="1">
    <source>
        <dbReference type="SAM" id="MobiDB-lite"/>
    </source>
</evidence>
<dbReference type="SUPFAM" id="SSF52540">
    <property type="entry name" value="P-loop containing nucleoside triphosphate hydrolases"/>
    <property type="match status" value="1"/>
</dbReference>
<reference evidence="2 3" key="1">
    <citation type="submission" date="2019-09" db="EMBL/GenBank/DDBJ databases">
        <title>Genome Sequences of Streptomyces kaniharaensis ATCC 21070.</title>
        <authorList>
            <person name="Zhu W."/>
            <person name="De Crecy-Lagard V."/>
            <person name="Richards N.G."/>
        </authorList>
    </citation>
    <scope>NUCLEOTIDE SEQUENCE [LARGE SCALE GENOMIC DNA]</scope>
    <source>
        <strain evidence="2 3">SF-557</strain>
    </source>
</reference>
<feature type="region of interest" description="Disordered" evidence="1">
    <location>
        <begin position="342"/>
        <end position="363"/>
    </location>
</feature>
<keyword evidence="3" id="KW-1185">Reference proteome</keyword>
<dbReference type="InterPro" id="IPR027417">
    <property type="entry name" value="P-loop_NTPase"/>
</dbReference>
<name>A0A6N7KSQ2_9ACTN</name>
<feature type="compositionally biased region" description="Basic residues" evidence="1">
    <location>
        <begin position="74"/>
        <end position="87"/>
    </location>
</feature>
<evidence type="ECO:0000313" key="2">
    <source>
        <dbReference type="EMBL" id="MQS13368.1"/>
    </source>
</evidence>
<dbReference type="AlphaFoldDB" id="A0A6N7KSQ2"/>
<comment type="caution">
    <text evidence="2">The sequence shown here is derived from an EMBL/GenBank/DDBJ whole genome shotgun (WGS) entry which is preliminary data.</text>
</comment>
<organism evidence="2 3">
    <name type="scientific">Streptomyces kaniharaensis</name>
    <dbReference type="NCBI Taxonomy" id="212423"/>
    <lineage>
        <taxon>Bacteria</taxon>
        <taxon>Bacillati</taxon>
        <taxon>Actinomycetota</taxon>
        <taxon>Actinomycetes</taxon>
        <taxon>Kitasatosporales</taxon>
        <taxon>Streptomycetaceae</taxon>
        <taxon>Streptomyces</taxon>
    </lineage>
</organism>
<gene>
    <name evidence="2" type="ORF">F7Q99_14060</name>
</gene>
<protein>
    <submittedName>
        <fullName evidence="2">AAA family ATPase</fullName>
    </submittedName>
</protein>
<sequence length="363" mass="40120">MVPELPRLPAVRRPLARRRSRQQPRPRGGPDHRRLPGHGLAAGVPCNRWLSGPRTRPAHAPAHPGSSRDGALGSHRRTRPCPRRSRRPTSDGAGDRRAKRGDAGRAPAQERWPADRARPLGGHRHPTRRARSQEQPPHRPIHHHGQGVRVILGIEGVSCVGKTTLAAQLAPHLDRPAVIPCYYHASPDPTRLPAPEPFTAEHQLANIVQFLDVEDLRLARARHALAEGRDVILDRTVDTLLAHAHAVGRMHGFDCDNQARHLVTGRPVAMPDLTIVLTADPDVLARRARLRKGMPTIFYDRHFSEHFNAYLAHPLAPTVALLDATSGSLDDLTARVLDHVRRHQAAQHRSGPAPRPHPLKEAS</sequence>
<feature type="region of interest" description="Disordered" evidence="1">
    <location>
        <begin position="1"/>
        <end position="145"/>
    </location>
</feature>
<feature type="compositionally biased region" description="Low complexity" evidence="1">
    <location>
        <begin position="1"/>
        <end position="13"/>
    </location>
</feature>
<proteinExistence type="predicted"/>
<dbReference type="Gene3D" id="3.40.50.300">
    <property type="entry name" value="P-loop containing nucleotide triphosphate hydrolases"/>
    <property type="match status" value="1"/>
</dbReference>
<dbReference type="Proteomes" id="UP000450000">
    <property type="component" value="Unassembled WGS sequence"/>
</dbReference>
<dbReference type="OrthoDB" id="3391209at2"/>
<dbReference type="EMBL" id="WBOF01000001">
    <property type="protein sequence ID" value="MQS13368.1"/>
    <property type="molecule type" value="Genomic_DNA"/>
</dbReference>